<dbReference type="Gene3D" id="3.10.105.10">
    <property type="entry name" value="Dipeptide-binding Protein, Domain 3"/>
    <property type="match status" value="1"/>
</dbReference>
<keyword evidence="4" id="KW-1185">Reference proteome</keyword>
<dbReference type="GO" id="GO:0015833">
    <property type="term" value="P:peptide transport"/>
    <property type="evidence" value="ECO:0007669"/>
    <property type="project" value="TreeGrafter"/>
</dbReference>
<reference evidence="3 4" key="1">
    <citation type="submission" date="2016-08" db="EMBL/GenBank/DDBJ databases">
        <title>Genome sequence of Clavibacter michiganensis spp strain CFBP8019.</title>
        <authorList>
            <person name="Thapa S.P."/>
            <person name="Coaker G."/>
            <person name="Jacques M.-A."/>
        </authorList>
    </citation>
    <scope>NUCLEOTIDE SEQUENCE [LARGE SCALE GENOMIC DNA]</scope>
    <source>
        <strain evidence="3">CFBP8019</strain>
    </source>
</reference>
<evidence type="ECO:0000313" key="4">
    <source>
        <dbReference type="Proteomes" id="UP000195101"/>
    </source>
</evidence>
<dbReference type="EMBL" id="MDJZ01000018">
    <property type="protein sequence ID" value="OUE23138.1"/>
    <property type="molecule type" value="Genomic_DNA"/>
</dbReference>
<feature type="domain" description="Solute-binding protein family 5" evidence="2">
    <location>
        <begin position="86"/>
        <end position="471"/>
    </location>
</feature>
<dbReference type="SUPFAM" id="SSF53850">
    <property type="entry name" value="Periplasmic binding protein-like II"/>
    <property type="match status" value="1"/>
</dbReference>
<dbReference type="Proteomes" id="UP000195101">
    <property type="component" value="Unassembled WGS sequence"/>
</dbReference>
<keyword evidence="1" id="KW-0732">Signal</keyword>
<sequence>MNRRITAVGLALAASLALTSCAGAGGGAAAGDVTGPADTGGTMQVLQSTDFSHLDPEMGYDTGVQNLYRLIYRTLTTSSGKDGATIAPDLATDTGTPNEDATVWTFTLKDGLKFEDGSPITSESVKFGVERSFDPALAIGTPYTRLYLAGAEGYKGPYESGDLSSIETPDEKTIVFHLNRSVPEFASVTAQSTFTPFPADKEKVTVTSIDQQPIASGPYRVTARTAGSSLTLERNPEWDQATDDVRTAKPDAWQFTIGLDQATIDERMLAGQGDDKDAITGVSITPASISRIQTPALKARTVSGDFGCTTYLGLNTTKPHLDDVRVRQAIAYAVDKKSLADVAGGSMLAEPASTMLTPSIPGHKDFDLYPSADSAGDVDKAKALLAEAGLPDGFTMTLDVRNLPTAQKQAEALQQSLAKAGITLELNIIDTATYYETIGTPSQQHDAAVTGWCPDWRSASTVLPTLFDGRQISEKGNNDLSQLNDPAVNAKIDEVSAMTDLEAAKTAWGDLDEQIQELAPTVPLLFGQTVMVVGEDVRNAYSNPLWAGGIDFATIGLHTGK</sequence>
<dbReference type="Pfam" id="PF00496">
    <property type="entry name" value="SBP_bac_5"/>
    <property type="match status" value="1"/>
</dbReference>
<evidence type="ECO:0000259" key="2">
    <source>
        <dbReference type="Pfam" id="PF00496"/>
    </source>
</evidence>
<dbReference type="GO" id="GO:0042597">
    <property type="term" value="C:periplasmic space"/>
    <property type="evidence" value="ECO:0007669"/>
    <property type="project" value="UniProtKB-ARBA"/>
</dbReference>
<evidence type="ECO:0000256" key="1">
    <source>
        <dbReference type="SAM" id="SignalP"/>
    </source>
</evidence>
<dbReference type="InterPro" id="IPR000914">
    <property type="entry name" value="SBP_5_dom"/>
</dbReference>
<dbReference type="Gene3D" id="3.40.190.10">
    <property type="entry name" value="Periplasmic binding protein-like II"/>
    <property type="match status" value="1"/>
</dbReference>
<dbReference type="InterPro" id="IPR030678">
    <property type="entry name" value="Peptide/Ni-bd"/>
</dbReference>
<dbReference type="AlphaFoldDB" id="A0A251YGE4"/>
<accession>A0A251YGE4</accession>
<dbReference type="GO" id="GO:1904680">
    <property type="term" value="F:peptide transmembrane transporter activity"/>
    <property type="evidence" value="ECO:0007669"/>
    <property type="project" value="TreeGrafter"/>
</dbReference>
<protein>
    <submittedName>
        <fullName evidence="3">Oligopeptide-binding protein OppA</fullName>
    </submittedName>
</protein>
<evidence type="ECO:0000313" key="3">
    <source>
        <dbReference type="EMBL" id="OUE23138.1"/>
    </source>
</evidence>
<dbReference type="CDD" id="cd08506">
    <property type="entry name" value="PBP2_clavulanate_OppA2"/>
    <property type="match status" value="1"/>
</dbReference>
<feature type="signal peptide" evidence="1">
    <location>
        <begin position="1"/>
        <end position="24"/>
    </location>
</feature>
<dbReference type="PROSITE" id="PS51257">
    <property type="entry name" value="PROKAR_LIPOPROTEIN"/>
    <property type="match status" value="1"/>
</dbReference>
<name>A0A251YGE4_9MICO</name>
<dbReference type="RefSeq" id="WP_086515781.1">
    <property type="nucleotide sequence ID" value="NZ_MDJZ01000018.1"/>
</dbReference>
<dbReference type="OrthoDB" id="5240629at2"/>
<dbReference type="PIRSF" id="PIRSF002741">
    <property type="entry name" value="MppA"/>
    <property type="match status" value="1"/>
</dbReference>
<comment type="caution">
    <text evidence="3">The sequence shown here is derived from an EMBL/GenBank/DDBJ whole genome shotgun (WGS) entry which is preliminary data.</text>
</comment>
<dbReference type="InterPro" id="IPR039424">
    <property type="entry name" value="SBP_5"/>
</dbReference>
<dbReference type="PANTHER" id="PTHR30290:SF83">
    <property type="entry name" value="ABC TRANSPORTER SUBSTRATE-BINDING PROTEIN"/>
    <property type="match status" value="1"/>
</dbReference>
<organism evidence="3 4">
    <name type="scientific">Clavibacter michiganensis</name>
    <dbReference type="NCBI Taxonomy" id="28447"/>
    <lineage>
        <taxon>Bacteria</taxon>
        <taxon>Bacillati</taxon>
        <taxon>Actinomycetota</taxon>
        <taxon>Actinomycetes</taxon>
        <taxon>Micrococcales</taxon>
        <taxon>Microbacteriaceae</taxon>
        <taxon>Clavibacter</taxon>
    </lineage>
</organism>
<proteinExistence type="predicted"/>
<dbReference type="GO" id="GO:0043190">
    <property type="term" value="C:ATP-binding cassette (ABC) transporter complex"/>
    <property type="evidence" value="ECO:0007669"/>
    <property type="project" value="InterPro"/>
</dbReference>
<feature type="chain" id="PRO_5012693603" evidence="1">
    <location>
        <begin position="25"/>
        <end position="561"/>
    </location>
</feature>
<dbReference type="PANTHER" id="PTHR30290">
    <property type="entry name" value="PERIPLASMIC BINDING COMPONENT OF ABC TRANSPORTER"/>
    <property type="match status" value="1"/>
</dbReference>
<gene>
    <name evidence="3" type="primary">oppA_2</name>
    <name evidence="3" type="ORF">BFL37_14355</name>
</gene>